<protein>
    <recommendedName>
        <fullName evidence="3">Serine hydrolase</fullName>
    </recommendedName>
</protein>
<dbReference type="Gene3D" id="3.40.710.10">
    <property type="entry name" value="DD-peptidase/beta-lactamase superfamily"/>
    <property type="match status" value="1"/>
</dbReference>
<keyword evidence="2" id="KW-1185">Reference proteome</keyword>
<dbReference type="EMBL" id="JANWTC010000010">
    <property type="protein sequence ID" value="MCS5480434.1"/>
    <property type="molecule type" value="Genomic_DNA"/>
</dbReference>
<dbReference type="Proteomes" id="UP001205965">
    <property type="component" value="Unassembled WGS sequence"/>
</dbReference>
<dbReference type="SUPFAM" id="SSF56601">
    <property type="entry name" value="beta-lactamase/transpeptidase-like"/>
    <property type="match status" value="1"/>
</dbReference>
<evidence type="ECO:0000313" key="1">
    <source>
        <dbReference type="EMBL" id="MCS5480434.1"/>
    </source>
</evidence>
<dbReference type="RefSeq" id="WP_259428498.1">
    <property type="nucleotide sequence ID" value="NZ_JANWTC010000010.1"/>
</dbReference>
<sequence length="225" mass="23366">MDRVIARYGGEAEVAFLDGEQARTSGLVQDAPAWSTVKVPIAVAALRRDPALISTVQAAITVSDNQAAQQLWLSLGTPEEAGQATEAVLAEAGVHTAVQTAVTRPEFSSFGQTRWTSQDQVAFAAHLPCLVGAEPVLAAMGQITPGQDYGLGTIPGARYKGGWGPDPDGRYVVRQFGLLPTDGGQGMGAVALVARPASGQYADGQAMLTELAQQLPALPAVNCRA</sequence>
<organism evidence="1 2">
    <name type="scientific">Corynebacterium lemuris</name>
    <dbReference type="NCBI Taxonomy" id="1859292"/>
    <lineage>
        <taxon>Bacteria</taxon>
        <taxon>Bacillati</taxon>
        <taxon>Actinomycetota</taxon>
        <taxon>Actinomycetes</taxon>
        <taxon>Mycobacteriales</taxon>
        <taxon>Corynebacteriaceae</taxon>
        <taxon>Corynebacterium</taxon>
    </lineage>
</organism>
<comment type="caution">
    <text evidence="1">The sequence shown here is derived from an EMBL/GenBank/DDBJ whole genome shotgun (WGS) entry which is preliminary data.</text>
</comment>
<evidence type="ECO:0008006" key="3">
    <source>
        <dbReference type="Google" id="ProtNLM"/>
    </source>
</evidence>
<reference evidence="1 2" key="1">
    <citation type="submission" date="2022-08" db="EMBL/GenBank/DDBJ databases">
        <title>YIM 101645 draft genome.</title>
        <authorList>
            <person name="Chen X."/>
        </authorList>
    </citation>
    <scope>NUCLEOTIDE SEQUENCE [LARGE SCALE GENOMIC DNA]</scope>
    <source>
        <strain evidence="1 2">YIM 101645</strain>
    </source>
</reference>
<dbReference type="InterPro" id="IPR012338">
    <property type="entry name" value="Beta-lactam/transpept-like"/>
</dbReference>
<evidence type="ECO:0000313" key="2">
    <source>
        <dbReference type="Proteomes" id="UP001205965"/>
    </source>
</evidence>
<proteinExistence type="predicted"/>
<accession>A0ABT2FYV6</accession>
<gene>
    <name evidence="1" type="ORF">NYP18_12305</name>
</gene>
<name>A0ABT2FYV6_9CORY</name>